<name>A0A6I6DV81_9MICO</name>
<dbReference type="Gene3D" id="3.30.160.660">
    <property type="match status" value="1"/>
</dbReference>
<dbReference type="PROSITE" id="PS51664">
    <property type="entry name" value="YCAO"/>
    <property type="match status" value="1"/>
</dbReference>
<evidence type="ECO:0000313" key="3">
    <source>
        <dbReference type="Proteomes" id="UP000422989"/>
    </source>
</evidence>
<dbReference type="RefSeq" id="WP_156242532.1">
    <property type="nucleotide sequence ID" value="NZ_BAAAZL010000004.1"/>
</dbReference>
<dbReference type="InterPro" id="IPR027624">
    <property type="entry name" value="TOMM_cyclo_SagD"/>
</dbReference>
<evidence type="ECO:0000259" key="1">
    <source>
        <dbReference type="PROSITE" id="PS51664"/>
    </source>
</evidence>
<organism evidence="2 3">
    <name type="scientific">Microbacterium oryzae</name>
    <dbReference type="NCBI Taxonomy" id="743009"/>
    <lineage>
        <taxon>Bacteria</taxon>
        <taxon>Bacillati</taxon>
        <taxon>Actinomycetota</taxon>
        <taxon>Actinomycetes</taxon>
        <taxon>Micrococcales</taxon>
        <taxon>Microbacteriaceae</taxon>
        <taxon>Microbacterium</taxon>
    </lineage>
</organism>
<dbReference type="Gene3D" id="3.30.1330.230">
    <property type="match status" value="1"/>
</dbReference>
<keyword evidence="3" id="KW-1185">Reference proteome</keyword>
<dbReference type="OrthoDB" id="2379922at2"/>
<feature type="domain" description="YcaO" evidence="1">
    <location>
        <begin position="81"/>
        <end position="450"/>
    </location>
</feature>
<dbReference type="Proteomes" id="UP000422989">
    <property type="component" value="Chromosome"/>
</dbReference>
<reference evidence="2 3" key="1">
    <citation type="submission" date="2018-09" db="EMBL/GenBank/DDBJ databases">
        <title>Whole genome sequencing of Microbacterium oryzae strain MB-10T.</title>
        <authorList>
            <person name="Das S.K."/>
        </authorList>
    </citation>
    <scope>NUCLEOTIDE SEQUENCE [LARGE SCALE GENOMIC DNA]</scope>
    <source>
        <strain evidence="2 3">MB-10</strain>
    </source>
</reference>
<sequence>MDLRTATAAPGAQHDLGKLADLDQLVGPYGVVHGVDRLPNHPGEPGFPIYVAQIGDLTPLSANVAESTAGASTRGQIDGAGGALDAEKASRLCLAEAVERYASCFVPEDQLVWASSDELGDEAVDLRRFPQCSDAELRNPRSIHAPVDTAAPIRWVRGWSLTRGRAVYVPAVSTWLHIPARTMAERFTMPISTGCATHTSLTQAVINGLSEVIERDSIALTWLQRIPWPRLEIDVEDERLAPFTERYRSSHVKTLFFDATTDVGVPTFYSMDVTPDNEVLGQLVMCNTSLDPVDSVAKMMRESASSRIAMQASRGRPDDIDEFTSVFHGASYMGEPERIRDYDFLTGSDSTRRLSEIPSQLTGDADEELRQMVARLERIGAEVLVVEITTDEARAAGFRVVRVIVPELMPLSFVHTGRYLAHPRLYEAPRAMGYPVADEAGINPLPQPFA</sequence>
<dbReference type="Gene3D" id="3.30.40.250">
    <property type="match status" value="1"/>
</dbReference>
<dbReference type="PANTHER" id="PTHR37809:SF1">
    <property type="entry name" value="RIBOSOMAL PROTEIN S12 METHYLTHIOTRANSFERASE ACCESSORY FACTOR YCAO"/>
    <property type="match status" value="1"/>
</dbReference>
<dbReference type="NCBIfam" id="TIGR03604">
    <property type="entry name" value="TOMM_cyclo_SagD"/>
    <property type="match status" value="1"/>
</dbReference>
<dbReference type="AlphaFoldDB" id="A0A6I6DV81"/>
<dbReference type="Pfam" id="PF02624">
    <property type="entry name" value="YcaO"/>
    <property type="match status" value="1"/>
</dbReference>
<dbReference type="PANTHER" id="PTHR37809">
    <property type="entry name" value="RIBOSOMAL PROTEIN S12 METHYLTHIOTRANSFERASE ACCESSORY FACTOR YCAO"/>
    <property type="match status" value="1"/>
</dbReference>
<accession>A0A6I6DV81</accession>
<dbReference type="EMBL" id="CP032550">
    <property type="protein sequence ID" value="QGU28026.1"/>
    <property type="molecule type" value="Genomic_DNA"/>
</dbReference>
<dbReference type="KEGG" id="moj:D7D94_10350"/>
<gene>
    <name evidence="2" type="ORF">D7D94_10350</name>
</gene>
<protein>
    <submittedName>
        <fullName evidence="2">Cytoplasmic protein</fullName>
    </submittedName>
</protein>
<proteinExistence type="predicted"/>
<evidence type="ECO:0000313" key="2">
    <source>
        <dbReference type="EMBL" id="QGU28026.1"/>
    </source>
</evidence>
<dbReference type="InterPro" id="IPR003776">
    <property type="entry name" value="YcaO-like_dom"/>
</dbReference>